<organism evidence="7 8">
    <name type="scientific">Pseudofulvimonas gallinarii</name>
    <dbReference type="NCBI Taxonomy" id="634155"/>
    <lineage>
        <taxon>Bacteria</taxon>
        <taxon>Pseudomonadati</taxon>
        <taxon>Pseudomonadota</taxon>
        <taxon>Gammaproteobacteria</taxon>
        <taxon>Lysobacterales</taxon>
        <taxon>Rhodanobacteraceae</taxon>
        <taxon>Pseudofulvimonas</taxon>
    </lineage>
</organism>
<evidence type="ECO:0000256" key="2">
    <source>
        <dbReference type="ARBA" id="ARBA00022801"/>
    </source>
</evidence>
<dbReference type="InterPro" id="IPR023343">
    <property type="entry name" value="Penicillin_amidase_dom1"/>
</dbReference>
<keyword evidence="3" id="KW-0865">Zymogen</keyword>
<dbReference type="Gene3D" id="2.30.120.10">
    <property type="match status" value="1"/>
</dbReference>
<dbReference type="Proteomes" id="UP000294599">
    <property type="component" value="Unassembled WGS sequence"/>
</dbReference>
<sequence length="780" mass="84414">MLAGLVILSAWILVRGSLPALDGEHPLPGLAATVSIERDSQGIATLRAGSRADLSRALGFVHAQERFLDMDLARRVAAGELAALVGGAALPLDRRHRLHRFRDRATRWLQALPTQERAALDAYGDGVNAGLAALSVRPWPYLLLRQQPQPWRSEDSLLVVLAMFFDLQEGDNRRERQLERARRHLSTEVFDFIVRGGTEWDAPVTGEAMADPPLPGPGLIDLRRHPSVQPDDIAASLDAATPMLPGSNNFAVAGTLTGDGRALVADDMHLGLRAPNIWYRLGFEYTEGGRRVRADGLSLPGVPALVVGSNGHVAWSFTNSYGDWQDLVRLDTTDDGLSYHTAHGSERFIEFEESLEVAGGDPETLRVRETLWGPVIGEDSDGSALALVWTAHRDGAVNATLSELERATDVDAAVDVARRAGIPAQNMVVADASGRIAWTLAGRIPLRRAGHDPARPVDGRTLDGDLWLGWVTPEDAPGVIDPPSGRLWTANARVVDGDALAVIGDGGYDNGARAAQIRDGLFARERFSEADLLAIQLDDRALFLERWWRLLRRVIEAAPDDSALSGLSAATAIWDGCACTDSSAYRLVRAFRGRVHDIVMRGLAAPVRAHDGDFTWPRLGQNEGVVWQLLRERPAHLLPPPHADWNALLRAAAREVAEALEDQPGGLAARTWGEANTVRIRHPLSGALPGWLARHLDRPAQALPGDAFMPRVQGVAFGASQRSVIAPGAESRALAHAPAGQSGHPLSPYYDAGHDDWAEGRASPLLPGPPHWTLELVPAR</sequence>
<comment type="caution">
    <text evidence="7">The sequence shown here is derived from an EMBL/GenBank/DDBJ whole genome shotgun (WGS) entry which is preliminary data.</text>
</comment>
<protein>
    <submittedName>
        <fullName evidence="7">Penicillin amidase</fullName>
    </submittedName>
</protein>
<evidence type="ECO:0000313" key="8">
    <source>
        <dbReference type="Proteomes" id="UP000294599"/>
    </source>
</evidence>
<dbReference type="InterPro" id="IPR029055">
    <property type="entry name" value="Ntn_hydrolases_N"/>
</dbReference>
<feature type="active site" description="Nucleophile" evidence="5">
    <location>
        <position position="247"/>
    </location>
</feature>
<feature type="binding site" evidence="6">
    <location>
        <position position="453"/>
    </location>
    <ligand>
        <name>Ca(2+)</name>
        <dbReference type="ChEBI" id="CHEBI:29108"/>
    </ligand>
</feature>
<dbReference type="GO" id="GO:0046872">
    <property type="term" value="F:metal ion binding"/>
    <property type="evidence" value="ECO:0007669"/>
    <property type="project" value="UniProtKB-KW"/>
</dbReference>
<evidence type="ECO:0000313" key="7">
    <source>
        <dbReference type="EMBL" id="TCT00880.1"/>
    </source>
</evidence>
<dbReference type="Gene3D" id="1.10.1400.10">
    <property type="match status" value="1"/>
</dbReference>
<comment type="similarity">
    <text evidence="1">Belongs to the peptidase S45 family.</text>
</comment>
<comment type="cofactor">
    <cofactor evidence="6">
        <name>Ca(2+)</name>
        <dbReference type="ChEBI" id="CHEBI:29108"/>
    </cofactor>
    <text evidence="6">Binds 1 Ca(2+) ion per dimer.</text>
</comment>
<keyword evidence="8" id="KW-1185">Reference proteome</keyword>
<dbReference type="InterPro" id="IPR002692">
    <property type="entry name" value="S45"/>
</dbReference>
<dbReference type="AlphaFoldDB" id="A0A4R3LKN9"/>
<feature type="binding site" evidence="6">
    <location>
        <position position="326"/>
    </location>
    <ligand>
        <name>Ca(2+)</name>
        <dbReference type="ChEBI" id="CHEBI:29108"/>
    </ligand>
</feature>
<dbReference type="Gene3D" id="3.60.20.10">
    <property type="entry name" value="Glutamine Phosphoribosylpyrophosphate, subunit 1, domain 1"/>
    <property type="match status" value="1"/>
</dbReference>
<dbReference type="InterPro" id="IPR043146">
    <property type="entry name" value="Penicillin_amidase_N_B-knob"/>
</dbReference>
<dbReference type="InterPro" id="IPR014395">
    <property type="entry name" value="Pen/GL7ACA/AHL_acylase"/>
</dbReference>
<dbReference type="InterPro" id="IPR043147">
    <property type="entry name" value="Penicillin_amidase_A-knob"/>
</dbReference>
<name>A0A4R3LKN9_9GAMM</name>
<keyword evidence="6" id="KW-0479">Metal-binding</keyword>
<comment type="subunit">
    <text evidence="4">Heterodimer of an alpha subunit and a beta subunit processed from the same precursor.</text>
</comment>
<evidence type="ECO:0000256" key="6">
    <source>
        <dbReference type="PIRSR" id="PIRSR001227-2"/>
    </source>
</evidence>
<evidence type="ECO:0000256" key="3">
    <source>
        <dbReference type="ARBA" id="ARBA00023145"/>
    </source>
</evidence>
<dbReference type="EMBL" id="SMAF01000002">
    <property type="protein sequence ID" value="TCT00880.1"/>
    <property type="molecule type" value="Genomic_DNA"/>
</dbReference>
<evidence type="ECO:0000256" key="5">
    <source>
        <dbReference type="PIRSR" id="PIRSR001227-1"/>
    </source>
</evidence>
<dbReference type="Pfam" id="PF01804">
    <property type="entry name" value="Penicil_amidase"/>
    <property type="match status" value="1"/>
</dbReference>
<dbReference type="Gene3D" id="1.10.439.10">
    <property type="entry name" value="Penicillin Amidohydrolase, domain 1"/>
    <property type="match status" value="1"/>
</dbReference>
<dbReference type="GO" id="GO:0017000">
    <property type="term" value="P:antibiotic biosynthetic process"/>
    <property type="evidence" value="ECO:0007669"/>
    <property type="project" value="InterPro"/>
</dbReference>
<dbReference type="PIRSF" id="PIRSF001227">
    <property type="entry name" value="Pen_acylase"/>
    <property type="match status" value="1"/>
</dbReference>
<evidence type="ECO:0000256" key="1">
    <source>
        <dbReference type="ARBA" id="ARBA00006586"/>
    </source>
</evidence>
<feature type="binding site" evidence="6">
    <location>
        <position position="323"/>
    </location>
    <ligand>
        <name>Ca(2+)</name>
        <dbReference type="ChEBI" id="CHEBI:29108"/>
    </ligand>
</feature>
<keyword evidence="2" id="KW-0378">Hydrolase</keyword>
<proteinExistence type="inferred from homology"/>
<dbReference type="PANTHER" id="PTHR34218">
    <property type="entry name" value="PEPTIDASE S45 PENICILLIN AMIDASE"/>
    <property type="match status" value="1"/>
</dbReference>
<evidence type="ECO:0000256" key="4">
    <source>
        <dbReference type="ARBA" id="ARBA00038735"/>
    </source>
</evidence>
<reference evidence="7 8" key="1">
    <citation type="submission" date="2019-03" db="EMBL/GenBank/DDBJ databases">
        <title>Genomic Encyclopedia of Type Strains, Phase IV (KMG-IV): sequencing the most valuable type-strain genomes for metagenomic binning, comparative biology and taxonomic classification.</title>
        <authorList>
            <person name="Goeker M."/>
        </authorList>
    </citation>
    <scope>NUCLEOTIDE SEQUENCE [LARGE SCALE GENOMIC DNA]</scope>
    <source>
        <strain evidence="7 8">DSM 21944</strain>
    </source>
</reference>
<accession>A0A4R3LKN9</accession>
<keyword evidence="6" id="KW-0106">Calcium</keyword>
<dbReference type="SUPFAM" id="SSF56235">
    <property type="entry name" value="N-terminal nucleophile aminohydrolases (Ntn hydrolases)"/>
    <property type="match status" value="1"/>
</dbReference>
<dbReference type="GO" id="GO:0016811">
    <property type="term" value="F:hydrolase activity, acting on carbon-nitrogen (but not peptide) bonds, in linear amides"/>
    <property type="evidence" value="ECO:0007669"/>
    <property type="project" value="InterPro"/>
</dbReference>
<dbReference type="PANTHER" id="PTHR34218:SF4">
    <property type="entry name" value="ACYL-HOMOSERINE LACTONE ACYLASE QUIP"/>
    <property type="match status" value="1"/>
</dbReference>
<dbReference type="CDD" id="cd03747">
    <property type="entry name" value="Ntn_PGA_like"/>
    <property type="match status" value="1"/>
</dbReference>
<gene>
    <name evidence="7" type="ORF">EDC25_102249</name>
</gene>